<dbReference type="RefSeq" id="WP_380738355.1">
    <property type="nucleotide sequence ID" value="NZ_JBHTJP010000032.1"/>
</dbReference>
<dbReference type="NCBIfam" id="TIGR00229">
    <property type="entry name" value="sensory_box"/>
    <property type="match status" value="1"/>
</dbReference>
<dbReference type="SUPFAM" id="SSF55785">
    <property type="entry name" value="PYP-like sensor domain (PAS domain)"/>
    <property type="match status" value="1"/>
</dbReference>
<dbReference type="Proteomes" id="UP001597100">
    <property type="component" value="Unassembled WGS sequence"/>
</dbReference>
<feature type="transmembrane region" description="Helical" evidence="10">
    <location>
        <begin position="250"/>
        <end position="271"/>
    </location>
</feature>
<proteinExistence type="predicted"/>
<keyword evidence="7" id="KW-0418">Kinase</keyword>
<keyword evidence="4" id="KW-0597">Phosphoprotein</keyword>
<evidence type="ECO:0000256" key="1">
    <source>
        <dbReference type="ARBA" id="ARBA00000085"/>
    </source>
</evidence>
<dbReference type="Pfam" id="PF03924">
    <property type="entry name" value="CHASE"/>
    <property type="match status" value="1"/>
</dbReference>
<evidence type="ECO:0000313" key="16">
    <source>
        <dbReference type="Proteomes" id="UP001597100"/>
    </source>
</evidence>
<evidence type="ECO:0000259" key="14">
    <source>
        <dbReference type="PROSITE" id="PS50839"/>
    </source>
</evidence>
<keyword evidence="5" id="KW-0808">Transferase</keyword>
<feature type="transmembrane region" description="Helical" evidence="10">
    <location>
        <begin position="16"/>
        <end position="35"/>
    </location>
</feature>
<dbReference type="InterPro" id="IPR052162">
    <property type="entry name" value="Sensor_kinase/Photoreceptor"/>
</dbReference>
<keyword evidence="8 10" id="KW-1133">Transmembrane helix</keyword>
<reference evidence="16" key="1">
    <citation type="journal article" date="2019" name="Int. J. Syst. Evol. Microbiol.">
        <title>The Global Catalogue of Microorganisms (GCM) 10K type strain sequencing project: providing services to taxonomists for standard genome sequencing and annotation.</title>
        <authorList>
            <consortium name="The Broad Institute Genomics Platform"/>
            <consortium name="The Broad Institute Genome Sequencing Center for Infectious Disease"/>
            <person name="Wu L."/>
            <person name="Ma J."/>
        </authorList>
    </citation>
    <scope>NUCLEOTIDE SEQUENCE [LARGE SCALE GENOMIC DNA]</scope>
    <source>
        <strain evidence="16">CCUG 60898</strain>
    </source>
</reference>
<evidence type="ECO:0000256" key="5">
    <source>
        <dbReference type="ARBA" id="ARBA00022679"/>
    </source>
</evidence>
<dbReference type="PANTHER" id="PTHR43304:SF1">
    <property type="entry name" value="PAC DOMAIN-CONTAINING PROTEIN"/>
    <property type="match status" value="1"/>
</dbReference>
<evidence type="ECO:0000259" key="11">
    <source>
        <dbReference type="PROSITE" id="PS50109"/>
    </source>
</evidence>
<dbReference type="InterPro" id="IPR005467">
    <property type="entry name" value="His_kinase_dom"/>
</dbReference>
<dbReference type="SMART" id="SM00086">
    <property type="entry name" value="PAC"/>
    <property type="match status" value="1"/>
</dbReference>
<keyword evidence="6 10" id="KW-0812">Transmembrane</keyword>
<feature type="domain" description="CHASE" evidence="14">
    <location>
        <begin position="108"/>
        <end position="198"/>
    </location>
</feature>
<dbReference type="InterPro" id="IPR042240">
    <property type="entry name" value="CHASE_sf"/>
</dbReference>
<dbReference type="PROSITE" id="PS50113">
    <property type="entry name" value="PAC"/>
    <property type="match status" value="1"/>
</dbReference>
<evidence type="ECO:0000256" key="4">
    <source>
        <dbReference type="ARBA" id="ARBA00022553"/>
    </source>
</evidence>
<accession>A0ABW3IFC9</accession>
<dbReference type="EC" id="2.7.13.3" evidence="3"/>
<dbReference type="Pfam" id="PF02518">
    <property type="entry name" value="HATPase_c"/>
    <property type="match status" value="1"/>
</dbReference>
<dbReference type="Pfam" id="PF13426">
    <property type="entry name" value="PAS_9"/>
    <property type="match status" value="1"/>
</dbReference>
<feature type="domain" description="PAC" evidence="13">
    <location>
        <begin position="373"/>
        <end position="425"/>
    </location>
</feature>
<dbReference type="EMBL" id="JBHTJP010000032">
    <property type="protein sequence ID" value="MFD0976748.1"/>
    <property type="molecule type" value="Genomic_DNA"/>
</dbReference>
<evidence type="ECO:0000256" key="10">
    <source>
        <dbReference type="SAM" id="Phobius"/>
    </source>
</evidence>
<sequence length="654" mass="75239">MDNKLTASTINFKKPAVVGFLVFVIVLLLGSFIFWQRYRILSEERNREMIGIIQVIENNISQPLKSSYSAALSQALLIGDDGQIFDFEAKAPQLLEANPNLDAIQLVPKGIITHVYPLEENRAALNYDILADETRNEEAFRAIEKRRMYFAGPFQLKQGGLAVVGRLPVFIDNEFWGFSAVIIKFENLLEQAGFNELSRGDYQFQFSKYDPETGKENFYLEGDISSNAYSENILFTDGNWKVYVAPKNQYAPFLSLLPLAGLIVFLAIWLGHLMKKLLKRPEKLEAVVEAQNLELYNSNLRFRKIFNQAAVGMARMDTRTGKFIETNKRFRDLSGYSEEEITKLNYKQLSHPNDNEENGILMQKLLQGEIREYSLEKRALKKDGSIYWVKLTVSPLWQPGDEPTSHISIIEDITKNKEAELQLNKSYKMLVDQNKRLVNFSYIISHDLRSHSSNIQSILDLYEISELQEDRDNYIELLSKVTANLNQTLQHLNEVVSIQNNPDLKKEPLKLVDFVKKTIEHLEIRIKEKQAKIFIDIPREAEINFNSAYLESVLLNFISNSLRYSDENRNPEINIKATQREADKWSLEISDNGIGIDLERNKEKLFGMYKTFTDRQDSRGIGLFITKHQVEAMGGEIEVESTPGYGTTFKVNFQ</sequence>
<dbReference type="InterPro" id="IPR036890">
    <property type="entry name" value="HATPase_C_sf"/>
</dbReference>
<evidence type="ECO:0000256" key="6">
    <source>
        <dbReference type="ARBA" id="ARBA00022692"/>
    </source>
</evidence>
<dbReference type="Gene3D" id="3.30.450.20">
    <property type="entry name" value="PAS domain"/>
    <property type="match status" value="1"/>
</dbReference>
<name>A0ABW3IFC9_9FLAO</name>
<protein>
    <recommendedName>
        <fullName evidence="3">histidine kinase</fullName>
        <ecNumber evidence="3">2.7.13.3</ecNumber>
    </recommendedName>
</protein>
<dbReference type="PROSITE" id="PS50839">
    <property type="entry name" value="CHASE"/>
    <property type="match status" value="1"/>
</dbReference>
<dbReference type="InterPro" id="IPR003594">
    <property type="entry name" value="HATPase_dom"/>
</dbReference>
<dbReference type="PANTHER" id="PTHR43304">
    <property type="entry name" value="PHYTOCHROME-LIKE PROTEIN CPH1"/>
    <property type="match status" value="1"/>
</dbReference>
<dbReference type="Gene3D" id="3.30.565.10">
    <property type="entry name" value="Histidine kinase-like ATPase, C-terminal domain"/>
    <property type="match status" value="1"/>
</dbReference>
<dbReference type="PROSITE" id="PS50112">
    <property type="entry name" value="PAS"/>
    <property type="match status" value="1"/>
</dbReference>
<keyword evidence="16" id="KW-1185">Reference proteome</keyword>
<gene>
    <name evidence="15" type="ORF">ACFQ1G_08095</name>
</gene>
<comment type="subcellular location">
    <subcellularLocation>
        <location evidence="2">Membrane</location>
    </subcellularLocation>
</comment>
<evidence type="ECO:0000256" key="3">
    <source>
        <dbReference type="ARBA" id="ARBA00012438"/>
    </source>
</evidence>
<feature type="domain" description="Histidine kinase" evidence="11">
    <location>
        <begin position="443"/>
        <end position="654"/>
    </location>
</feature>
<dbReference type="InterPro" id="IPR035965">
    <property type="entry name" value="PAS-like_dom_sf"/>
</dbReference>
<dbReference type="SMART" id="SM00387">
    <property type="entry name" value="HATPase_c"/>
    <property type="match status" value="1"/>
</dbReference>
<dbReference type="InterPro" id="IPR000014">
    <property type="entry name" value="PAS"/>
</dbReference>
<comment type="catalytic activity">
    <reaction evidence="1">
        <text>ATP + protein L-histidine = ADP + protein N-phospho-L-histidine.</text>
        <dbReference type="EC" id="2.7.13.3"/>
    </reaction>
</comment>
<dbReference type="InterPro" id="IPR001610">
    <property type="entry name" value="PAC"/>
</dbReference>
<dbReference type="Gene3D" id="3.30.450.350">
    <property type="entry name" value="CHASE domain"/>
    <property type="match status" value="1"/>
</dbReference>
<dbReference type="InterPro" id="IPR004358">
    <property type="entry name" value="Sig_transdc_His_kin-like_C"/>
</dbReference>
<evidence type="ECO:0000259" key="12">
    <source>
        <dbReference type="PROSITE" id="PS50112"/>
    </source>
</evidence>
<dbReference type="SMART" id="SM01079">
    <property type="entry name" value="CHASE"/>
    <property type="match status" value="1"/>
</dbReference>
<dbReference type="SMART" id="SM00091">
    <property type="entry name" value="PAS"/>
    <property type="match status" value="1"/>
</dbReference>
<evidence type="ECO:0000256" key="7">
    <source>
        <dbReference type="ARBA" id="ARBA00022777"/>
    </source>
</evidence>
<organism evidence="15 16">
    <name type="scientific">Salinimicrobium gaetbulicola</name>
    <dbReference type="NCBI Taxonomy" id="999702"/>
    <lineage>
        <taxon>Bacteria</taxon>
        <taxon>Pseudomonadati</taxon>
        <taxon>Bacteroidota</taxon>
        <taxon>Flavobacteriia</taxon>
        <taxon>Flavobacteriales</taxon>
        <taxon>Flavobacteriaceae</taxon>
        <taxon>Salinimicrobium</taxon>
    </lineage>
</organism>
<evidence type="ECO:0000259" key="13">
    <source>
        <dbReference type="PROSITE" id="PS50113"/>
    </source>
</evidence>
<dbReference type="CDD" id="cd00130">
    <property type="entry name" value="PAS"/>
    <property type="match status" value="1"/>
</dbReference>
<evidence type="ECO:0000313" key="15">
    <source>
        <dbReference type="EMBL" id="MFD0976748.1"/>
    </source>
</evidence>
<keyword evidence="9 10" id="KW-0472">Membrane</keyword>
<dbReference type="PRINTS" id="PR00344">
    <property type="entry name" value="BCTRLSENSOR"/>
</dbReference>
<dbReference type="PROSITE" id="PS50109">
    <property type="entry name" value="HIS_KIN"/>
    <property type="match status" value="1"/>
</dbReference>
<dbReference type="SUPFAM" id="SSF55874">
    <property type="entry name" value="ATPase domain of HSP90 chaperone/DNA topoisomerase II/histidine kinase"/>
    <property type="match status" value="1"/>
</dbReference>
<feature type="domain" description="PAS" evidence="12">
    <location>
        <begin position="298"/>
        <end position="369"/>
    </location>
</feature>
<comment type="caution">
    <text evidence="15">The sequence shown here is derived from an EMBL/GenBank/DDBJ whole genome shotgun (WGS) entry which is preliminary data.</text>
</comment>
<dbReference type="InterPro" id="IPR006189">
    <property type="entry name" value="CHASE_dom"/>
</dbReference>
<evidence type="ECO:0000256" key="2">
    <source>
        <dbReference type="ARBA" id="ARBA00004370"/>
    </source>
</evidence>
<evidence type="ECO:0000256" key="9">
    <source>
        <dbReference type="ARBA" id="ARBA00023136"/>
    </source>
</evidence>
<dbReference type="InterPro" id="IPR000700">
    <property type="entry name" value="PAS-assoc_C"/>
</dbReference>
<evidence type="ECO:0000256" key="8">
    <source>
        <dbReference type="ARBA" id="ARBA00022989"/>
    </source>
</evidence>